<dbReference type="RefSeq" id="WP_153248832.1">
    <property type="nucleotide sequence ID" value="NZ_CP044205.1"/>
</dbReference>
<evidence type="ECO:0000256" key="4">
    <source>
        <dbReference type="ARBA" id="ARBA00023136"/>
    </source>
</evidence>
<dbReference type="KEGG" id="mmob:F6R98_09600"/>
<proteinExistence type="inferred from homology"/>
<sequence length="160" mass="17150">MALLQLLIAVIVLGLLFYGVAKLLGGNQNLSRSTVLWSIIAIAIVLLALTGRLGWLVPLTGAIAALLVRSAQTLAPLLPLLEKIWREHRRKPEAETTGATGGGNGMTRVEALAVLGLSEGATHEEIIAAHRRLMQKVHPDRGGSDYLASQLNKARNILLQ</sequence>
<dbReference type="InterPro" id="IPR036869">
    <property type="entry name" value="J_dom_sf"/>
</dbReference>
<dbReference type="Pfam" id="PF00226">
    <property type="entry name" value="DnaJ"/>
    <property type="match status" value="1"/>
</dbReference>
<dbReference type="InParanoid" id="A0A5Q0BGA1"/>
<dbReference type="Proteomes" id="UP000325755">
    <property type="component" value="Chromosome"/>
</dbReference>
<accession>A0A5Q0BGA1</accession>
<keyword evidence="4 7" id="KW-0472">Membrane</keyword>
<feature type="transmembrane region" description="Helical" evidence="7">
    <location>
        <begin position="36"/>
        <end position="55"/>
    </location>
</feature>
<keyword evidence="3 7" id="KW-1133">Transmembrane helix</keyword>
<dbReference type="SMART" id="SM00271">
    <property type="entry name" value="DnaJ"/>
    <property type="match status" value="1"/>
</dbReference>
<dbReference type="PANTHER" id="PTHR12763:SF28">
    <property type="entry name" value="GEO10507P1-RELATED"/>
    <property type="match status" value="1"/>
</dbReference>
<comment type="subcellular location">
    <subcellularLocation>
        <location evidence="1">Membrane</location>
        <topology evidence="1">Single-pass membrane protein</topology>
    </subcellularLocation>
</comment>
<keyword evidence="2 7" id="KW-0812">Transmembrane</keyword>
<evidence type="ECO:0000259" key="8">
    <source>
        <dbReference type="PROSITE" id="PS50076"/>
    </source>
</evidence>
<evidence type="ECO:0000313" key="9">
    <source>
        <dbReference type="EMBL" id="QFY42840.1"/>
    </source>
</evidence>
<feature type="domain" description="J" evidence="8">
    <location>
        <begin position="110"/>
        <end position="160"/>
    </location>
</feature>
<feature type="transmembrane region" description="Helical" evidence="7">
    <location>
        <begin position="61"/>
        <end position="81"/>
    </location>
</feature>
<evidence type="ECO:0000313" key="10">
    <source>
        <dbReference type="Proteomes" id="UP000325755"/>
    </source>
</evidence>
<evidence type="ECO:0000256" key="2">
    <source>
        <dbReference type="ARBA" id="ARBA00022692"/>
    </source>
</evidence>
<dbReference type="GO" id="GO:0016020">
    <property type="term" value="C:membrane"/>
    <property type="evidence" value="ECO:0007669"/>
    <property type="project" value="UniProtKB-SubCell"/>
</dbReference>
<dbReference type="Gene3D" id="1.10.287.110">
    <property type="entry name" value="DnaJ domain"/>
    <property type="match status" value="1"/>
</dbReference>
<protein>
    <submittedName>
        <fullName evidence="9">DnaJ domain-containing protein</fullName>
    </submittedName>
</protein>
<evidence type="ECO:0000256" key="5">
    <source>
        <dbReference type="ARBA" id="ARBA00023186"/>
    </source>
</evidence>
<dbReference type="CDD" id="cd06257">
    <property type="entry name" value="DnaJ"/>
    <property type="match status" value="1"/>
</dbReference>
<dbReference type="OrthoDB" id="9811070at2"/>
<keyword evidence="5" id="KW-0143">Chaperone</keyword>
<evidence type="ECO:0000256" key="6">
    <source>
        <dbReference type="ARBA" id="ARBA00038105"/>
    </source>
</evidence>
<gene>
    <name evidence="9" type="ORF">F6R98_09600</name>
</gene>
<feature type="transmembrane region" description="Helical" evidence="7">
    <location>
        <begin position="6"/>
        <end position="24"/>
    </location>
</feature>
<dbReference type="PROSITE" id="PS50076">
    <property type="entry name" value="DNAJ_2"/>
    <property type="match status" value="1"/>
</dbReference>
<dbReference type="AlphaFoldDB" id="A0A5Q0BGA1"/>
<evidence type="ECO:0000256" key="1">
    <source>
        <dbReference type="ARBA" id="ARBA00004167"/>
    </source>
</evidence>
<dbReference type="EMBL" id="CP044205">
    <property type="protein sequence ID" value="QFY42840.1"/>
    <property type="molecule type" value="Genomic_DNA"/>
</dbReference>
<dbReference type="PANTHER" id="PTHR12763">
    <property type="match status" value="1"/>
</dbReference>
<evidence type="ECO:0000256" key="3">
    <source>
        <dbReference type="ARBA" id="ARBA00022989"/>
    </source>
</evidence>
<organism evidence="9 10">
    <name type="scientific">Candidatus Methylospira mobilis</name>
    <dbReference type="NCBI Taxonomy" id="1808979"/>
    <lineage>
        <taxon>Bacteria</taxon>
        <taxon>Pseudomonadati</taxon>
        <taxon>Pseudomonadota</taxon>
        <taxon>Gammaproteobacteria</taxon>
        <taxon>Methylococcales</taxon>
        <taxon>Methylococcaceae</taxon>
        <taxon>Candidatus Methylospira</taxon>
    </lineage>
</organism>
<name>A0A5Q0BGA1_9GAMM</name>
<dbReference type="SUPFAM" id="SSF46565">
    <property type="entry name" value="Chaperone J-domain"/>
    <property type="match status" value="1"/>
</dbReference>
<evidence type="ECO:0000256" key="7">
    <source>
        <dbReference type="SAM" id="Phobius"/>
    </source>
</evidence>
<reference evidence="9 10" key="1">
    <citation type="submission" date="2019-09" db="EMBL/GenBank/DDBJ databases">
        <title>Ecophysiology of the spiral-shaped methanotroph Methylospira mobilis as revealed by the complete genome sequence.</title>
        <authorList>
            <person name="Oshkin I.Y."/>
            <person name="Dedysh S.N."/>
            <person name="Miroshnikov K."/>
            <person name="Danilova O.V."/>
            <person name="Hakobyan A."/>
            <person name="Liesack W."/>
        </authorList>
    </citation>
    <scope>NUCLEOTIDE SEQUENCE [LARGE SCALE GENOMIC DNA]</scope>
    <source>
        <strain evidence="9 10">Shm1</strain>
    </source>
</reference>
<keyword evidence="10" id="KW-1185">Reference proteome</keyword>
<dbReference type="InterPro" id="IPR001623">
    <property type="entry name" value="DnaJ_domain"/>
</dbReference>
<comment type="similarity">
    <text evidence="6">Belongs to the TIM14 family.</text>
</comment>